<evidence type="ECO:0000313" key="2">
    <source>
        <dbReference type="Proteomes" id="UP000306912"/>
    </source>
</evidence>
<dbReference type="Proteomes" id="UP000306912">
    <property type="component" value="Unassembled WGS sequence"/>
</dbReference>
<reference evidence="1 2" key="1">
    <citation type="submission" date="2019-05" db="EMBL/GenBank/DDBJ databases">
        <title>Culicoidintestinum kansasii gen. nov., sp. nov. from the gastrointestinal tract of the biting midge, Culicoides sonorensis.</title>
        <authorList>
            <person name="Neupane S."/>
            <person name="Ghosh A."/>
            <person name="Gunther S."/>
            <person name="Martin K."/>
            <person name="Zurek L."/>
        </authorList>
    </citation>
    <scope>NUCLEOTIDE SEQUENCE [LARGE SCALE GENOMIC DNA]</scope>
    <source>
        <strain evidence="1 2">CS-1</strain>
    </source>
</reference>
<keyword evidence="2" id="KW-1185">Reference proteome</keyword>
<accession>A0A5R8Q7G7</accession>
<sequence length="116" mass="12949">MDEYLFSEVLNCQGESVINQINLLRRQGYSDEVIFVSLESALDQTKCFDVESKTGGEANEVIYTAKDVQICISSSSGCYYINGLNTDQGVAGYIDFCIKINEGKNDEVYNYRLTGL</sequence>
<dbReference type="InParanoid" id="A0A5R8Q7G7"/>
<organism evidence="1 2">
    <name type="scientific">Culicoidibacter larvae</name>
    <dbReference type="NCBI Taxonomy" id="2579976"/>
    <lineage>
        <taxon>Bacteria</taxon>
        <taxon>Bacillati</taxon>
        <taxon>Bacillota</taxon>
        <taxon>Culicoidibacteria</taxon>
        <taxon>Culicoidibacterales</taxon>
        <taxon>Culicoidibacteraceae</taxon>
        <taxon>Culicoidibacter</taxon>
    </lineage>
</organism>
<dbReference type="EMBL" id="VBWP01000017">
    <property type="protein sequence ID" value="TLG71071.1"/>
    <property type="molecule type" value="Genomic_DNA"/>
</dbReference>
<name>A0A5R8Q7G7_9FIRM</name>
<gene>
    <name evidence="1" type="ORF">FEZ08_11710</name>
</gene>
<comment type="caution">
    <text evidence="1">The sequence shown here is derived from an EMBL/GenBank/DDBJ whole genome shotgun (WGS) entry which is preliminary data.</text>
</comment>
<evidence type="ECO:0000313" key="1">
    <source>
        <dbReference type="EMBL" id="TLG71071.1"/>
    </source>
</evidence>
<protein>
    <submittedName>
        <fullName evidence="1">Uncharacterized protein</fullName>
    </submittedName>
</protein>
<proteinExistence type="predicted"/>
<dbReference type="RefSeq" id="WP_138192624.1">
    <property type="nucleotide sequence ID" value="NZ_VBWP01000017.1"/>
</dbReference>
<dbReference type="AlphaFoldDB" id="A0A5R8Q7G7"/>